<dbReference type="InterPro" id="IPR059001">
    <property type="entry name" value="STX17_N"/>
</dbReference>
<feature type="domain" description="STX17-like N-terminal" evidence="2">
    <location>
        <begin position="1"/>
        <end position="39"/>
    </location>
</feature>
<dbReference type="EMBL" id="FR914192">
    <property type="protein sequence ID" value="CDQ92962.1"/>
    <property type="molecule type" value="Genomic_DNA"/>
</dbReference>
<sequence length="156" mass="17156">MEKLCGRVRPEDSPALERLVQPIRDRASAATQDFLLLHSNPAPLPQAPRPPDHSSSGGSHGDDVGREPPPVNQTQLLLPVIPLNESAAESWDTLEEDLKELSGLVTEFSLLVHVSMLCTVHSEVFPHFVTLEPNSKIVFLINLHTIPHNDKAKTVL</sequence>
<reference evidence="3" key="2">
    <citation type="submission" date="2014-03" db="EMBL/GenBank/DDBJ databases">
        <authorList>
            <person name="Genoscope - CEA"/>
        </authorList>
    </citation>
    <scope>NUCLEOTIDE SEQUENCE</scope>
</reference>
<dbReference type="AlphaFoldDB" id="A0A060YN10"/>
<proteinExistence type="predicted"/>
<accession>A0A060YN10</accession>
<evidence type="ECO:0000313" key="3">
    <source>
        <dbReference type="EMBL" id="CDQ92962.1"/>
    </source>
</evidence>
<evidence type="ECO:0000256" key="1">
    <source>
        <dbReference type="SAM" id="MobiDB-lite"/>
    </source>
</evidence>
<dbReference type="Proteomes" id="UP000193380">
    <property type="component" value="Unassembled WGS sequence"/>
</dbReference>
<dbReference type="PaxDb" id="8022-A0A060YN10"/>
<name>A0A060YN10_ONCMY</name>
<reference evidence="3" key="1">
    <citation type="journal article" date="2014" name="Nat. Commun.">
        <title>The rainbow trout genome provides novel insights into evolution after whole-genome duplication in vertebrates.</title>
        <authorList>
            <person name="Berthelot C."/>
            <person name="Brunet F."/>
            <person name="Chalopin D."/>
            <person name="Juanchich A."/>
            <person name="Bernard M."/>
            <person name="Noel B."/>
            <person name="Bento P."/>
            <person name="Da Silva C."/>
            <person name="Labadie K."/>
            <person name="Alberti A."/>
            <person name="Aury J.M."/>
            <person name="Louis A."/>
            <person name="Dehais P."/>
            <person name="Bardou P."/>
            <person name="Montfort J."/>
            <person name="Klopp C."/>
            <person name="Cabau C."/>
            <person name="Gaspin C."/>
            <person name="Thorgaard G.H."/>
            <person name="Boussaha M."/>
            <person name="Quillet E."/>
            <person name="Guyomard R."/>
            <person name="Galiana D."/>
            <person name="Bobe J."/>
            <person name="Volff J.N."/>
            <person name="Genet C."/>
            <person name="Wincker P."/>
            <person name="Jaillon O."/>
            <person name="Roest Crollius H."/>
            <person name="Guiguen Y."/>
        </authorList>
    </citation>
    <scope>NUCLEOTIDE SEQUENCE [LARGE SCALE GENOMIC DNA]</scope>
</reference>
<protein>
    <recommendedName>
        <fullName evidence="2">STX17-like N-terminal domain-containing protein</fullName>
    </recommendedName>
</protein>
<organism evidence="3 4">
    <name type="scientific">Oncorhynchus mykiss</name>
    <name type="common">Rainbow trout</name>
    <name type="synonym">Salmo gairdneri</name>
    <dbReference type="NCBI Taxonomy" id="8022"/>
    <lineage>
        <taxon>Eukaryota</taxon>
        <taxon>Metazoa</taxon>
        <taxon>Chordata</taxon>
        <taxon>Craniata</taxon>
        <taxon>Vertebrata</taxon>
        <taxon>Euteleostomi</taxon>
        <taxon>Actinopterygii</taxon>
        <taxon>Neopterygii</taxon>
        <taxon>Teleostei</taxon>
        <taxon>Protacanthopterygii</taxon>
        <taxon>Salmoniformes</taxon>
        <taxon>Salmonidae</taxon>
        <taxon>Salmoninae</taxon>
        <taxon>Oncorhynchus</taxon>
    </lineage>
</organism>
<dbReference type="Pfam" id="PF26585">
    <property type="entry name" value="STX17_N"/>
    <property type="match status" value="1"/>
</dbReference>
<dbReference type="STRING" id="8022.A0A060YN10"/>
<evidence type="ECO:0000259" key="2">
    <source>
        <dbReference type="Pfam" id="PF26585"/>
    </source>
</evidence>
<gene>
    <name evidence="3" type="ORF">GSONMT00024646001</name>
</gene>
<feature type="region of interest" description="Disordered" evidence="1">
    <location>
        <begin position="31"/>
        <end position="73"/>
    </location>
</feature>
<evidence type="ECO:0000313" key="4">
    <source>
        <dbReference type="Proteomes" id="UP000193380"/>
    </source>
</evidence>